<dbReference type="AlphaFoldDB" id="A0AAV1EE39"/>
<protein>
    <submittedName>
        <fullName evidence="6">OLC1v1019512C1</fullName>
    </submittedName>
</protein>
<keyword evidence="4" id="KW-0732">Signal</keyword>
<dbReference type="PROSITE" id="PS51762">
    <property type="entry name" value="GH16_2"/>
    <property type="match status" value="1"/>
</dbReference>
<gene>
    <name evidence="6" type="ORF">OLC1_LOCUS23987</name>
</gene>
<feature type="domain" description="GH16" evidence="5">
    <location>
        <begin position="14"/>
        <end position="214"/>
    </location>
</feature>
<feature type="active site" description="Proton donor" evidence="3">
    <location>
        <position position="116"/>
    </location>
</feature>
<dbReference type="InterPro" id="IPR000757">
    <property type="entry name" value="Beta-glucanase-like"/>
</dbReference>
<proteinExistence type="predicted"/>
<keyword evidence="2" id="KW-0326">Glycosidase</keyword>
<dbReference type="InterPro" id="IPR008264">
    <property type="entry name" value="Beta_glucanase"/>
</dbReference>
<organism evidence="6 7">
    <name type="scientific">Oldenlandia corymbosa var. corymbosa</name>
    <dbReference type="NCBI Taxonomy" id="529605"/>
    <lineage>
        <taxon>Eukaryota</taxon>
        <taxon>Viridiplantae</taxon>
        <taxon>Streptophyta</taxon>
        <taxon>Embryophyta</taxon>
        <taxon>Tracheophyta</taxon>
        <taxon>Spermatophyta</taxon>
        <taxon>Magnoliopsida</taxon>
        <taxon>eudicotyledons</taxon>
        <taxon>Gunneridae</taxon>
        <taxon>Pentapetalae</taxon>
        <taxon>asterids</taxon>
        <taxon>lamiids</taxon>
        <taxon>Gentianales</taxon>
        <taxon>Rubiaceae</taxon>
        <taxon>Rubioideae</taxon>
        <taxon>Spermacoceae</taxon>
        <taxon>Hedyotis-Oldenlandia complex</taxon>
        <taxon>Oldenlandia</taxon>
    </lineage>
</organism>
<evidence type="ECO:0000313" key="7">
    <source>
        <dbReference type="Proteomes" id="UP001161247"/>
    </source>
</evidence>
<dbReference type="Pfam" id="PF00722">
    <property type="entry name" value="Glyco_hydro_16"/>
    <property type="match status" value="1"/>
</dbReference>
<feature type="signal peptide" evidence="4">
    <location>
        <begin position="1"/>
        <end position="26"/>
    </location>
</feature>
<dbReference type="GO" id="GO:0004553">
    <property type="term" value="F:hydrolase activity, hydrolyzing O-glycosyl compounds"/>
    <property type="evidence" value="ECO:0007669"/>
    <property type="project" value="InterPro"/>
</dbReference>
<evidence type="ECO:0000256" key="4">
    <source>
        <dbReference type="SAM" id="SignalP"/>
    </source>
</evidence>
<dbReference type="SUPFAM" id="SSF49899">
    <property type="entry name" value="Concanavalin A-like lectins/glucanases"/>
    <property type="match status" value="1"/>
</dbReference>
<dbReference type="GO" id="GO:0042546">
    <property type="term" value="P:cell wall biogenesis"/>
    <property type="evidence" value="ECO:0007669"/>
    <property type="project" value="InterPro"/>
</dbReference>
<dbReference type="EMBL" id="OX459126">
    <property type="protein sequence ID" value="CAI9118012.1"/>
    <property type="molecule type" value="Genomic_DNA"/>
</dbReference>
<evidence type="ECO:0000259" key="5">
    <source>
        <dbReference type="PROSITE" id="PS51762"/>
    </source>
</evidence>
<dbReference type="Gene3D" id="2.60.120.200">
    <property type="match status" value="1"/>
</dbReference>
<dbReference type="Proteomes" id="UP001161247">
    <property type="component" value="Chromosome 9"/>
</dbReference>
<dbReference type="GO" id="GO:0010411">
    <property type="term" value="P:xyloglucan metabolic process"/>
    <property type="evidence" value="ECO:0007669"/>
    <property type="project" value="InterPro"/>
</dbReference>
<accession>A0AAV1EE39</accession>
<keyword evidence="1" id="KW-0378">Hydrolase</keyword>
<dbReference type="GO" id="GO:0016762">
    <property type="term" value="F:xyloglucan:xyloglucosyl transferase activity"/>
    <property type="evidence" value="ECO:0007669"/>
    <property type="project" value="InterPro"/>
</dbReference>
<evidence type="ECO:0000256" key="2">
    <source>
        <dbReference type="ARBA" id="ARBA00023295"/>
    </source>
</evidence>
<evidence type="ECO:0000313" key="6">
    <source>
        <dbReference type="EMBL" id="CAI9118012.1"/>
    </source>
</evidence>
<evidence type="ECO:0000256" key="3">
    <source>
        <dbReference type="PIRSR" id="PIRSR005604-1"/>
    </source>
</evidence>
<dbReference type="PIRSF" id="PIRSF005604">
    <property type="entry name" value="XET"/>
    <property type="match status" value="1"/>
</dbReference>
<feature type="chain" id="PRO_5043841455" evidence="4">
    <location>
        <begin position="27"/>
        <end position="283"/>
    </location>
</feature>
<reference evidence="6" key="1">
    <citation type="submission" date="2023-03" db="EMBL/GenBank/DDBJ databases">
        <authorList>
            <person name="Julca I."/>
        </authorList>
    </citation>
    <scope>NUCLEOTIDE SEQUENCE</scope>
</reference>
<sequence length="283" mass="32964">MKRFAFLIFSVFLILFSTTSKYGCEAEDPFEKNYYQTWGKEHLNVTEKGLCVHLSMDEESGAGYSSKENFGSGLFEIMMKIPDNKDIREVISTFYLIDIPYGEPVYGRDHFEFDIEFFGSNLSTNVFANDLGNREQRFKLWFDPAADYHKYQILWNQHHIVWFIDGEPIRIWKNATDLGVPFPNKLHLHVEASIWHGDFSGQPDWSLAPFIASYKGFAMNACVFQESNPEECYSETSYFWNGKQYWQLDASQQAQLNTHREKHMVSDYCSDDSKSGPECEVNK</sequence>
<evidence type="ECO:0000256" key="1">
    <source>
        <dbReference type="ARBA" id="ARBA00022801"/>
    </source>
</evidence>
<dbReference type="InterPro" id="IPR016455">
    <property type="entry name" value="XTH"/>
</dbReference>
<dbReference type="PANTHER" id="PTHR31062">
    <property type="entry name" value="XYLOGLUCAN ENDOTRANSGLUCOSYLASE/HYDROLASE PROTEIN 8-RELATED"/>
    <property type="match status" value="1"/>
</dbReference>
<dbReference type="InterPro" id="IPR044791">
    <property type="entry name" value="Beta-glucanase/XTH"/>
</dbReference>
<name>A0AAV1EE39_OLDCO</name>
<keyword evidence="7" id="KW-1185">Reference proteome</keyword>
<feature type="active site" description="Nucleophile" evidence="3">
    <location>
        <position position="112"/>
    </location>
</feature>
<dbReference type="InterPro" id="IPR013320">
    <property type="entry name" value="ConA-like_dom_sf"/>
</dbReference>
<dbReference type="PRINTS" id="PR00737">
    <property type="entry name" value="GLHYDRLASE16"/>
</dbReference>